<evidence type="ECO:0000256" key="1">
    <source>
        <dbReference type="SAM" id="Phobius"/>
    </source>
</evidence>
<proteinExistence type="predicted"/>
<keyword evidence="1" id="KW-1133">Transmembrane helix</keyword>
<protein>
    <submittedName>
        <fullName evidence="3">Two-component system activity regulator YycH</fullName>
    </submittedName>
</protein>
<dbReference type="InterPro" id="IPR009996">
    <property type="entry name" value="YycH"/>
</dbReference>
<feature type="transmembrane region" description="Helical" evidence="1">
    <location>
        <begin position="7"/>
        <end position="24"/>
    </location>
</feature>
<accession>A0AAW8TU83</accession>
<dbReference type="Proteomes" id="UP001256711">
    <property type="component" value="Unassembled WGS sequence"/>
</dbReference>
<keyword evidence="1" id="KW-0472">Membrane</keyword>
<comment type="caution">
    <text evidence="3">The sequence shown here is derived from an EMBL/GenBank/DDBJ whole genome shotgun (WGS) entry which is preliminary data.</text>
</comment>
<evidence type="ECO:0000313" key="4">
    <source>
        <dbReference type="Proteomes" id="UP001256711"/>
    </source>
</evidence>
<keyword evidence="1" id="KW-0812">Transmembrane</keyword>
<evidence type="ECO:0000259" key="2">
    <source>
        <dbReference type="Pfam" id="PF07435"/>
    </source>
</evidence>
<dbReference type="Gene3D" id="3.30.310.160">
    <property type="entry name" value="YycH protein, domain 2"/>
    <property type="match status" value="1"/>
</dbReference>
<reference evidence="3" key="1">
    <citation type="submission" date="2023-03" db="EMBL/GenBank/DDBJ databases">
        <authorList>
            <person name="Shen W."/>
            <person name="Cai J."/>
        </authorList>
    </citation>
    <scope>NUCLEOTIDE SEQUENCE</scope>
    <source>
        <strain evidence="3">B226-2</strain>
    </source>
</reference>
<dbReference type="InterPro" id="IPR042274">
    <property type="entry name" value="YycH/YycI_2"/>
</dbReference>
<gene>
    <name evidence="3" type="primary">yycH</name>
    <name evidence="3" type="ORF">P7H43_05030</name>
</gene>
<dbReference type="EMBL" id="JARQBJ010000002">
    <property type="protein sequence ID" value="MDT2809838.1"/>
    <property type="molecule type" value="Genomic_DNA"/>
</dbReference>
<sequence length="436" mass="49708">MKRSEKIIRVGLIFLILLSVYLSYEIWLSSDARTQIGDEENKVVTTTTYREADEVFLPTRLIWIKAKDDIRMGTGETLIDKVHEQALKGKVTNVKERTYSDTEAFTQAADISEGIELNYFGAFQLYEYVKIFGLDMDLAKLAEGKELYFTKIQLDFAEKRIRFLNTKQHQIVEGKLDLDLSGVKDALNETKVSWVKMTGENRAQGLQYDSDEPITLKQYSYIASTQTYGVFRNAFFQKPENVKSSEEGGDTVLYGDSETLRVHEEQQIVEFQGKFTTDEEVEDDIYDQSYHYVNRLESSIGSLRFFDRSKDSITYRTFIEGFPVFGDEYQGEVSFTLEDTGSATPQVTIKSSMNTIQIPIPSEETVQLPATKTVIENLLAAGANQSLLQGMVIGYQRQNVKNADEIVDMIPMWYLKYDGQWYSAAELQTKIAGEGN</sequence>
<name>A0AAW8TU83_9ENTE</name>
<dbReference type="AlphaFoldDB" id="A0AAW8TU83"/>
<dbReference type="Gene3D" id="3.10.450.310">
    <property type="match status" value="1"/>
</dbReference>
<dbReference type="RefSeq" id="WP_311835179.1">
    <property type="nucleotide sequence ID" value="NZ_JARQBJ010000002.1"/>
</dbReference>
<dbReference type="Pfam" id="PF07435">
    <property type="entry name" value="YycH"/>
    <property type="match status" value="1"/>
</dbReference>
<evidence type="ECO:0000313" key="3">
    <source>
        <dbReference type="EMBL" id="MDT2809838.1"/>
    </source>
</evidence>
<organism evidence="3 4">
    <name type="scientific">Enterococcus asini</name>
    <dbReference type="NCBI Taxonomy" id="57732"/>
    <lineage>
        <taxon>Bacteria</taxon>
        <taxon>Bacillati</taxon>
        <taxon>Bacillota</taxon>
        <taxon>Bacilli</taxon>
        <taxon>Lactobacillales</taxon>
        <taxon>Enterococcaceae</taxon>
        <taxon>Enterococcus</taxon>
    </lineage>
</organism>
<feature type="domain" description="Regulatory protein YycH" evidence="2">
    <location>
        <begin position="12"/>
        <end position="423"/>
    </location>
</feature>